<reference evidence="1" key="1">
    <citation type="submission" date="2018-05" db="EMBL/GenBank/DDBJ databases">
        <authorList>
            <person name="Lanie J.A."/>
            <person name="Ng W.-L."/>
            <person name="Kazmierczak K.M."/>
            <person name="Andrzejewski T.M."/>
            <person name="Davidsen T.M."/>
            <person name="Wayne K.J."/>
            <person name="Tettelin H."/>
            <person name="Glass J.I."/>
            <person name="Rusch D."/>
            <person name="Podicherti R."/>
            <person name="Tsui H.-C.T."/>
            <person name="Winkler M.E."/>
        </authorList>
    </citation>
    <scope>NUCLEOTIDE SEQUENCE</scope>
</reference>
<proteinExistence type="predicted"/>
<protein>
    <submittedName>
        <fullName evidence="1">Uncharacterized protein</fullName>
    </submittedName>
</protein>
<dbReference type="EMBL" id="UINC01011130">
    <property type="protein sequence ID" value="SVA49252.1"/>
    <property type="molecule type" value="Genomic_DNA"/>
</dbReference>
<evidence type="ECO:0000313" key="1">
    <source>
        <dbReference type="EMBL" id="SVA49252.1"/>
    </source>
</evidence>
<feature type="non-terminal residue" evidence="1">
    <location>
        <position position="1"/>
    </location>
</feature>
<dbReference type="AlphaFoldDB" id="A0A381W9V2"/>
<name>A0A381W9V2_9ZZZZ</name>
<sequence length="88" mass="9382">VLVSVGSKSVEVGCTGVFVKTEVIVGVANRLSATKLSWPICCQAYTAPPSNPIISTTDNPIRHLLVVELSLSDRPALPFILCFLCLLV</sequence>
<organism evidence="1">
    <name type="scientific">marine metagenome</name>
    <dbReference type="NCBI Taxonomy" id="408172"/>
    <lineage>
        <taxon>unclassified sequences</taxon>
        <taxon>metagenomes</taxon>
        <taxon>ecological metagenomes</taxon>
    </lineage>
</organism>
<gene>
    <name evidence="1" type="ORF">METZ01_LOCUS102106</name>
</gene>
<accession>A0A381W9V2</accession>